<dbReference type="Proteomes" id="UP000246740">
    <property type="component" value="Unassembled WGS sequence"/>
</dbReference>
<feature type="binding site" evidence="4">
    <location>
        <position position="55"/>
    </location>
    <ligand>
        <name>Mg(2+)</name>
        <dbReference type="ChEBI" id="CHEBI:18420"/>
    </ligand>
</feature>
<dbReference type="PRINTS" id="PR00449">
    <property type="entry name" value="RASTRNSFRMNG"/>
</dbReference>
<keyword evidence="1 3" id="KW-0547">Nucleotide-binding</keyword>
<dbReference type="GO" id="GO:0034067">
    <property type="term" value="P:protein localization to Golgi apparatus"/>
    <property type="evidence" value="ECO:0007669"/>
    <property type="project" value="TreeGrafter"/>
</dbReference>
<gene>
    <name evidence="6" type="ORF">BCV70DRAFT_228560</name>
</gene>
<dbReference type="GO" id="GO:0005525">
    <property type="term" value="F:GTP binding"/>
    <property type="evidence" value="ECO:0007669"/>
    <property type="project" value="UniProtKB-KW"/>
</dbReference>
<dbReference type="AlphaFoldDB" id="A0A317XI50"/>
<dbReference type="InterPro" id="IPR024156">
    <property type="entry name" value="Small_GTPase_ARF"/>
</dbReference>
<dbReference type="EMBL" id="KZ819207">
    <property type="protein sequence ID" value="PWY97477.1"/>
    <property type="molecule type" value="Genomic_DNA"/>
</dbReference>
<dbReference type="PANTHER" id="PTHR45909:SF1">
    <property type="entry name" value="ADP-RIBOSYLATION FACTOR-RELATED PROTEIN 1"/>
    <property type="match status" value="1"/>
</dbReference>
<evidence type="ECO:0000256" key="4">
    <source>
        <dbReference type="PIRSR" id="PIRSR606689-2"/>
    </source>
</evidence>
<dbReference type="SMART" id="SM00177">
    <property type="entry name" value="ARF"/>
    <property type="match status" value="1"/>
</dbReference>
<organism evidence="6 7">
    <name type="scientific">Testicularia cyperi</name>
    <dbReference type="NCBI Taxonomy" id="1882483"/>
    <lineage>
        <taxon>Eukaryota</taxon>
        <taxon>Fungi</taxon>
        <taxon>Dikarya</taxon>
        <taxon>Basidiomycota</taxon>
        <taxon>Ustilaginomycotina</taxon>
        <taxon>Ustilaginomycetes</taxon>
        <taxon>Ustilaginales</taxon>
        <taxon>Anthracoideaceae</taxon>
        <taxon>Testicularia</taxon>
    </lineage>
</organism>
<evidence type="ECO:0000313" key="7">
    <source>
        <dbReference type="Proteomes" id="UP000246740"/>
    </source>
</evidence>
<keyword evidence="2 3" id="KW-0342">GTP-binding</keyword>
<dbReference type="GO" id="GO:0043001">
    <property type="term" value="P:Golgi to plasma membrane protein transport"/>
    <property type="evidence" value="ECO:0007669"/>
    <property type="project" value="TreeGrafter"/>
</dbReference>
<sequence>MYHLISGFYAEWTKKARYNVLIVGLSGVGKSCAIEKIKSIYLKRPPLPPTKIAPTVGQNVFDLALPKLHLHFWDLGGSPSVRTLWAKYYEESHAVVWVVDARDFVGLTDTASDNGKGKGKLVDRDAGSDAAERREESWRILADLLVHPSLEGQPILILANKCDACSSDPDMALGEAERKALTSKIQRWFHQKLAQIGDENTGTSTNHVKESKLPSNIFADDEGDGGDLGTSAQRPMHGFPSSTRDYDWDVIATSAIDGTGMHDAIDWLSIRVQTLNKH</sequence>
<proteinExistence type="predicted"/>
<dbReference type="PROSITE" id="PS51417">
    <property type="entry name" value="ARF"/>
    <property type="match status" value="1"/>
</dbReference>
<evidence type="ECO:0000256" key="3">
    <source>
        <dbReference type="PIRSR" id="PIRSR606689-1"/>
    </source>
</evidence>
<evidence type="ECO:0000256" key="5">
    <source>
        <dbReference type="SAM" id="MobiDB-lite"/>
    </source>
</evidence>
<dbReference type="OrthoDB" id="414781at2759"/>
<feature type="region of interest" description="Disordered" evidence="5">
    <location>
        <begin position="216"/>
        <end position="240"/>
    </location>
</feature>
<dbReference type="GO" id="GO:0006886">
    <property type="term" value="P:intracellular protein transport"/>
    <property type="evidence" value="ECO:0007669"/>
    <property type="project" value="TreeGrafter"/>
</dbReference>
<dbReference type="InterPro" id="IPR006689">
    <property type="entry name" value="Small_GTPase_ARF/SAR"/>
</dbReference>
<dbReference type="SUPFAM" id="SSF52540">
    <property type="entry name" value="P-loop containing nucleoside triphosphate hydrolases"/>
    <property type="match status" value="1"/>
</dbReference>
<feature type="binding site" evidence="3">
    <location>
        <position position="77"/>
    </location>
    <ligand>
        <name>GTP</name>
        <dbReference type="ChEBI" id="CHEBI:37565"/>
    </ligand>
</feature>
<dbReference type="GO" id="GO:0005794">
    <property type="term" value="C:Golgi apparatus"/>
    <property type="evidence" value="ECO:0007669"/>
    <property type="project" value="TreeGrafter"/>
</dbReference>
<feature type="binding site" evidence="4">
    <location>
        <position position="31"/>
    </location>
    <ligand>
        <name>Mg(2+)</name>
        <dbReference type="ChEBI" id="CHEBI:18420"/>
    </ligand>
</feature>
<keyword evidence="7" id="KW-1185">Reference proteome</keyword>
<dbReference type="GO" id="GO:0003924">
    <property type="term" value="F:GTPase activity"/>
    <property type="evidence" value="ECO:0007669"/>
    <property type="project" value="InterPro"/>
</dbReference>
<accession>A0A317XI50</accession>
<name>A0A317XI50_9BASI</name>
<keyword evidence="6" id="KW-0378">Hydrolase</keyword>
<dbReference type="InterPro" id="IPR027417">
    <property type="entry name" value="P-loop_NTPase"/>
</dbReference>
<evidence type="ECO:0000256" key="2">
    <source>
        <dbReference type="ARBA" id="ARBA00023134"/>
    </source>
</evidence>
<dbReference type="STRING" id="1882483.A0A317XI50"/>
<keyword evidence="4" id="KW-0479">Metal-binding</keyword>
<dbReference type="InParanoid" id="A0A317XI50"/>
<dbReference type="Pfam" id="PF00025">
    <property type="entry name" value="Arf"/>
    <property type="match status" value="1"/>
</dbReference>
<feature type="binding site" evidence="3">
    <location>
        <begin position="24"/>
        <end position="31"/>
    </location>
    <ligand>
        <name>GTP</name>
        <dbReference type="ChEBI" id="CHEBI:37565"/>
    </ligand>
</feature>
<dbReference type="Gene3D" id="3.40.50.300">
    <property type="entry name" value="P-loop containing nucleotide triphosphate hydrolases"/>
    <property type="match status" value="1"/>
</dbReference>
<reference evidence="6 7" key="1">
    <citation type="journal article" date="2018" name="Mol. Biol. Evol.">
        <title>Broad Genomic Sampling Reveals a Smut Pathogenic Ancestry of the Fungal Clade Ustilaginomycotina.</title>
        <authorList>
            <person name="Kijpornyongpan T."/>
            <person name="Mondo S.J."/>
            <person name="Barry K."/>
            <person name="Sandor L."/>
            <person name="Lee J."/>
            <person name="Lipzen A."/>
            <person name="Pangilinan J."/>
            <person name="LaButti K."/>
            <person name="Hainaut M."/>
            <person name="Henrissat B."/>
            <person name="Grigoriev I.V."/>
            <person name="Spatafora J.W."/>
            <person name="Aime M.C."/>
        </authorList>
    </citation>
    <scope>NUCLEOTIDE SEQUENCE [LARGE SCALE GENOMIC DNA]</scope>
    <source>
        <strain evidence="6 7">MCA 3645</strain>
    </source>
</reference>
<evidence type="ECO:0000256" key="1">
    <source>
        <dbReference type="ARBA" id="ARBA00022741"/>
    </source>
</evidence>
<keyword evidence="4" id="KW-0460">Magnesium</keyword>
<evidence type="ECO:0000313" key="6">
    <source>
        <dbReference type="EMBL" id="PWY97477.1"/>
    </source>
</evidence>
<protein>
    <submittedName>
        <fullName evidence="6">P-loop containing nucleoside triphosphate hydrolase protein</fullName>
    </submittedName>
</protein>
<dbReference type="GO" id="GO:0046872">
    <property type="term" value="F:metal ion binding"/>
    <property type="evidence" value="ECO:0007669"/>
    <property type="project" value="UniProtKB-KW"/>
</dbReference>
<dbReference type="PANTHER" id="PTHR45909">
    <property type="entry name" value="ADP-RIBOSYLATION FACTOR-RELATED PROTEIN 1"/>
    <property type="match status" value="1"/>
</dbReference>